<reference evidence="11" key="1">
    <citation type="submission" date="2019-07" db="EMBL/GenBank/DDBJ databases">
        <title>De Novo Assembly of kiwifruit Actinidia rufa.</title>
        <authorList>
            <person name="Sugita-Konishi S."/>
            <person name="Sato K."/>
            <person name="Mori E."/>
            <person name="Abe Y."/>
            <person name="Kisaki G."/>
            <person name="Hamano K."/>
            <person name="Suezawa K."/>
            <person name="Otani M."/>
            <person name="Fukuda T."/>
            <person name="Manabe T."/>
            <person name="Gomi K."/>
            <person name="Tabuchi M."/>
            <person name="Akimitsu K."/>
            <person name="Kataoka I."/>
        </authorList>
    </citation>
    <scope>NUCLEOTIDE SEQUENCE [LARGE SCALE GENOMIC DNA]</scope>
    <source>
        <strain evidence="11">cv. Fuchu</strain>
    </source>
</reference>
<dbReference type="InterPro" id="IPR017441">
    <property type="entry name" value="Protein_kinase_ATP_BS"/>
</dbReference>
<feature type="binding site" evidence="7">
    <location>
        <position position="870"/>
    </location>
    <ligand>
        <name>Mg(2+)</name>
        <dbReference type="ChEBI" id="CHEBI:18420"/>
    </ligand>
</feature>
<keyword evidence="3 8" id="KW-0547">Nucleotide-binding</keyword>
<evidence type="ECO:0000256" key="3">
    <source>
        <dbReference type="ARBA" id="ARBA00022741"/>
    </source>
</evidence>
<proteinExistence type="predicted"/>
<dbReference type="InterPro" id="IPR050167">
    <property type="entry name" value="Ser_Thr_protein_kinase"/>
</dbReference>
<dbReference type="InterPro" id="IPR011009">
    <property type="entry name" value="Kinase-like_dom_sf"/>
</dbReference>
<evidence type="ECO:0000256" key="1">
    <source>
        <dbReference type="ARBA" id="ARBA00022527"/>
    </source>
</evidence>
<dbReference type="InterPro" id="IPR008271">
    <property type="entry name" value="Ser/Thr_kinase_AS"/>
</dbReference>
<dbReference type="Pfam" id="PF00564">
    <property type="entry name" value="PB1"/>
    <property type="match status" value="1"/>
</dbReference>
<dbReference type="GO" id="GO:0007165">
    <property type="term" value="P:signal transduction"/>
    <property type="evidence" value="ECO:0007669"/>
    <property type="project" value="TreeGrafter"/>
</dbReference>
<evidence type="ECO:0000256" key="6">
    <source>
        <dbReference type="PIRSR" id="PIRSR000615-1"/>
    </source>
</evidence>
<dbReference type="CDD" id="cd13999">
    <property type="entry name" value="STKc_MAP3K-like"/>
    <property type="match status" value="1"/>
</dbReference>
<keyword evidence="7" id="KW-0479">Metal-binding</keyword>
<dbReference type="PROSITE" id="PS00108">
    <property type="entry name" value="PROTEIN_KINASE_ST"/>
    <property type="match status" value="1"/>
</dbReference>
<dbReference type="PROSITE" id="PS50011">
    <property type="entry name" value="PROTEIN_KINASE_DOM"/>
    <property type="match status" value="1"/>
</dbReference>
<feature type="active site" description="Proton acceptor" evidence="6">
    <location>
        <position position="865"/>
    </location>
</feature>
<dbReference type="GO" id="GO:0004674">
    <property type="term" value="F:protein serine/threonine kinase activity"/>
    <property type="evidence" value="ECO:0007669"/>
    <property type="project" value="UniProtKB-KW"/>
</dbReference>
<keyword evidence="4 10" id="KW-0418">Kinase</keyword>
<feature type="binding site" evidence="7">
    <location>
        <position position="887"/>
    </location>
    <ligand>
        <name>Mg(2+)</name>
        <dbReference type="ChEBI" id="CHEBI:18420"/>
    </ligand>
</feature>
<dbReference type="PRINTS" id="PR00109">
    <property type="entry name" value="TYRKINASE"/>
</dbReference>
<evidence type="ECO:0000256" key="4">
    <source>
        <dbReference type="ARBA" id="ARBA00022777"/>
    </source>
</evidence>
<dbReference type="InterPro" id="IPR000719">
    <property type="entry name" value="Prot_kinase_dom"/>
</dbReference>
<dbReference type="GO" id="GO:0005524">
    <property type="term" value="F:ATP binding"/>
    <property type="evidence" value="ECO:0007669"/>
    <property type="project" value="UniProtKB-UniRule"/>
</dbReference>
<dbReference type="OrthoDB" id="4062651at2759"/>
<keyword evidence="7" id="KW-0460">Magnesium</keyword>
<dbReference type="Proteomes" id="UP000585474">
    <property type="component" value="Unassembled WGS sequence"/>
</dbReference>
<dbReference type="Gene3D" id="3.30.200.20">
    <property type="entry name" value="Phosphorylase Kinase, domain 1"/>
    <property type="match status" value="1"/>
</dbReference>
<dbReference type="PROSITE" id="PS00107">
    <property type="entry name" value="PROTEIN_KINASE_ATP"/>
    <property type="match status" value="1"/>
</dbReference>
<dbReference type="SMART" id="SM00666">
    <property type="entry name" value="PB1"/>
    <property type="match status" value="1"/>
</dbReference>
<evidence type="ECO:0000256" key="2">
    <source>
        <dbReference type="ARBA" id="ARBA00022679"/>
    </source>
</evidence>
<comment type="caution">
    <text evidence="10">The sequence shown here is derived from an EMBL/GenBank/DDBJ whole genome shotgun (WGS) entry which is preliminary data.</text>
</comment>
<keyword evidence="11" id="KW-1185">Reference proteome</keyword>
<feature type="binding site" evidence="8">
    <location>
        <position position="764"/>
    </location>
    <ligand>
        <name>ATP</name>
        <dbReference type="ChEBI" id="CHEBI:30616"/>
    </ligand>
</feature>
<dbReference type="InterPro" id="IPR001245">
    <property type="entry name" value="Ser-Thr/Tyr_kinase_cat_dom"/>
</dbReference>
<dbReference type="SUPFAM" id="SSF54277">
    <property type="entry name" value="CAD &amp; PB1 domains"/>
    <property type="match status" value="1"/>
</dbReference>
<keyword evidence="2" id="KW-0808">Transferase</keyword>
<evidence type="ECO:0000256" key="7">
    <source>
        <dbReference type="PIRSR" id="PIRSR000615-3"/>
    </source>
</evidence>
<evidence type="ECO:0000313" key="11">
    <source>
        <dbReference type="Proteomes" id="UP000585474"/>
    </source>
</evidence>
<dbReference type="SUPFAM" id="SSF56112">
    <property type="entry name" value="Protein kinase-like (PK-like)"/>
    <property type="match status" value="1"/>
</dbReference>
<evidence type="ECO:0000256" key="8">
    <source>
        <dbReference type="PROSITE-ProRule" id="PRU10141"/>
    </source>
</evidence>
<dbReference type="Gene3D" id="1.10.510.10">
    <property type="entry name" value="Transferase(Phosphotransferase) domain 1"/>
    <property type="match status" value="1"/>
</dbReference>
<dbReference type="GO" id="GO:0046872">
    <property type="term" value="F:metal ion binding"/>
    <property type="evidence" value="ECO:0007669"/>
    <property type="project" value="UniProtKB-KW"/>
</dbReference>
<organism evidence="10 11">
    <name type="scientific">Actinidia rufa</name>
    <dbReference type="NCBI Taxonomy" id="165716"/>
    <lineage>
        <taxon>Eukaryota</taxon>
        <taxon>Viridiplantae</taxon>
        <taxon>Streptophyta</taxon>
        <taxon>Embryophyta</taxon>
        <taxon>Tracheophyta</taxon>
        <taxon>Spermatophyta</taxon>
        <taxon>Magnoliopsida</taxon>
        <taxon>eudicotyledons</taxon>
        <taxon>Gunneridae</taxon>
        <taxon>Pentapetalae</taxon>
        <taxon>asterids</taxon>
        <taxon>Ericales</taxon>
        <taxon>Actinidiaceae</taxon>
        <taxon>Actinidia</taxon>
    </lineage>
</organism>
<dbReference type="EMBL" id="BJWL01000362">
    <property type="protein sequence ID" value="GFS40952.1"/>
    <property type="molecule type" value="Genomic_DNA"/>
</dbReference>
<dbReference type="PANTHER" id="PTHR23257:SF824">
    <property type="entry name" value="PROTEIN KINASE DOMAIN-CONTAINING PROTEIN"/>
    <property type="match status" value="1"/>
</dbReference>
<dbReference type="SMART" id="SM00220">
    <property type="entry name" value="S_TKc"/>
    <property type="match status" value="1"/>
</dbReference>
<evidence type="ECO:0000259" key="9">
    <source>
        <dbReference type="PROSITE" id="PS50011"/>
    </source>
</evidence>
<keyword evidence="1" id="KW-0723">Serine/threonine-protein kinase</keyword>
<sequence>MKDSSISRRKKTKLKLVCSFNGSFRRRNLHGNLRYSGGETRIVTVDLAVGFSKLRSKISDLLSNDSLSFSLLYQLPIGNDDSPLVLIASDDDVRCMIDEYEKLESRGKHTRLWIYACDCSMECDETEKLNCGFGGFCENKSGFLGFCGNKSVKSVSDSVNGYVFERRNSKTHLCGGEINGDEVKNSVMGVNEVHQYSDDSLRKMVLKQQLLAKRSDGIRTVEGTEMGFTCENQKYNPPLKHLTSEPTFPLSYETVGMKFSGHPYRENGLDYEIRSTQIQRSENLGINSLPVSRSHPLNPRDGNPRVEMNSFMQCLPNRSGSISSTGATTGPGGNGDKENMMLLSGNSGLAKTRFATLSCSNQRVGSDRAWGSLHSGIRSYRVSAIDMRSQRNCSYHIRNHRNSLIDMGNHRTVRLEGRPWVGKFYPGLRSSSNISKQGQGMRLYYPNLWKPWSWKNDRTPKGLNNQTYSFDRPYGSKGNFTNVGGREVPQLQAQNPKQYHFVYNGGFTGMGDLPNNVTNNPLASTRAMNAQEDLLTCSIGEKHEVPCQAPRKNFHGVRINNKESQFMEPMETIDISGPPNNLGFKDGTQSVCNSKLFDSESSVKPSTKHHNSAHAVQGGLASLVDLSLGNLSLSSSKEVEVSTHSSRASHDVSEALVKPQSKPVDLMDEERLSSGPQVEISNGIASESSFQNAGKLEKVEVQQYRLAGLSIDKEADIEECGQCPEENGTTIKTSDLEYVKELGSGSYGTVFYGKWRGCDVAVKKFKPKCFTKDAPNQDQLVADFWKEAHILGQLHHPNIVALYGVVTDGPVTSLAAVTEYMVNGSLKQVLRRKDRTIDRRKRLIIAMDAAFGMEYLHEKNIVHFDLKSHNFLVNMRDPQRPVCKIGDLGLSKIKQRTLVSGGVRGTIPWMAPELLNSKKKMVTEKVDVYSFGIVMWELLTGEDTYGNMRLEEIIAGIIKGNLRPEIPSWCDPAWRSLMERCWSSDPESRPAFSEITKELRAMSASMNIK</sequence>
<dbReference type="GO" id="GO:0005737">
    <property type="term" value="C:cytoplasm"/>
    <property type="evidence" value="ECO:0007669"/>
    <property type="project" value="TreeGrafter"/>
</dbReference>
<evidence type="ECO:0000256" key="5">
    <source>
        <dbReference type="ARBA" id="ARBA00022840"/>
    </source>
</evidence>
<gene>
    <name evidence="10" type="ORF">Acr_00g0071370</name>
</gene>
<dbReference type="AlphaFoldDB" id="A0A7J0DRR7"/>
<evidence type="ECO:0000313" key="10">
    <source>
        <dbReference type="EMBL" id="GFS40952.1"/>
    </source>
</evidence>
<dbReference type="InterPro" id="IPR000270">
    <property type="entry name" value="PB1_dom"/>
</dbReference>
<dbReference type="PANTHER" id="PTHR23257">
    <property type="entry name" value="SERINE-THREONINE PROTEIN KINASE"/>
    <property type="match status" value="1"/>
</dbReference>
<feature type="domain" description="Protein kinase" evidence="9">
    <location>
        <begin position="736"/>
        <end position="1002"/>
    </location>
</feature>
<dbReference type="Pfam" id="PF07714">
    <property type="entry name" value="PK_Tyr_Ser-Thr"/>
    <property type="match status" value="1"/>
</dbReference>
<accession>A0A7J0DRR7</accession>
<keyword evidence="5 8" id="KW-0067">ATP-binding</keyword>
<protein>
    <submittedName>
        <fullName evidence="10">PB1 domain-containing protein tyrosine kinase</fullName>
    </submittedName>
</protein>
<name>A0A7J0DRR7_9ERIC</name>